<comment type="similarity">
    <text evidence="2">Belongs to the glycosyl hydrolase 100 family.</text>
</comment>
<protein>
    <recommendedName>
        <fullName evidence="3">beta-fructofuranosidase</fullName>
        <ecNumber evidence="3">3.2.1.26</ecNumber>
    </recommendedName>
</protein>
<organism evidence="7 8">
    <name type="scientific">Gelidibacter salicanalis</name>
    <dbReference type="NCBI Taxonomy" id="291193"/>
    <lineage>
        <taxon>Bacteria</taxon>
        <taxon>Pseudomonadati</taxon>
        <taxon>Bacteroidota</taxon>
        <taxon>Flavobacteriia</taxon>
        <taxon>Flavobacteriales</taxon>
        <taxon>Flavobacteriaceae</taxon>
        <taxon>Gelidibacter</taxon>
    </lineage>
</organism>
<sequence>MNPEDKKLIVSAKNAAIDVLLHNAQGTVANLPRTAGWGYPEPYTRDLLISVLGIATTGNKQLMQSVENILITLAANQSESGQIPSLVHDKNNLGSSDTTPLFLMAAGIFRTLLDDPHFLEDAVEKALLWMDYQCPTNYYLIAQQPTSDWRDEQWVLGFGLFVNALTYTGLKFLKKEAQAKNLGDAIGQLTYASDTSHSCPHEGLAISDQPYYALWSYKIYSSDRFDLLGNSLAILSGLAAPEKAKAMVKWIEHECEVMEQRKDLALYLTPNFFPFIQPEDADWLPRYYDFNRPGEYHNGGIWPFISGFYIAALVAAKEYELAEEKLLALTKLIKKGRNTTLEFSFNEWYKAQNGEPMGQDWQTWSASNYLYAATCVQERSTPFFDKIRLDSLRQSNPL</sequence>
<comment type="catalytic activity">
    <reaction evidence="1">
        <text>Hydrolysis of terminal non-reducing beta-D-fructofuranoside residues in beta-D-fructofuranosides.</text>
        <dbReference type="EC" id="3.2.1.26"/>
    </reaction>
</comment>
<dbReference type="GO" id="GO:0005975">
    <property type="term" value="P:carbohydrate metabolic process"/>
    <property type="evidence" value="ECO:0007669"/>
    <property type="project" value="InterPro"/>
</dbReference>
<dbReference type="InterPro" id="IPR012341">
    <property type="entry name" value="6hp_glycosidase-like_sf"/>
</dbReference>
<comment type="caution">
    <text evidence="7">The sequence shown here is derived from an EMBL/GenBank/DDBJ whole genome shotgun (WGS) entry which is preliminary data.</text>
</comment>
<evidence type="ECO:0000313" key="8">
    <source>
        <dbReference type="Proteomes" id="UP000662373"/>
    </source>
</evidence>
<dbReference type="InterPro" id="IPR024746">
    <property type="entry name" value="Glyco_hydro_100"/>
</dbReference>
<dbReference type="EC" id="3.2.1.26" evidence="3"/>
<keyword evidence="8" id="KW-1185">Reference proteome</keyword>
<dbReference type="Proteomes" id="UP000662373">
    <property type="component" value="Unassembled WGS sequence"/>
</dbReference>
<evidence type="ECO:0000256" key="4">
    <source>
        <dbReference type="ARBA" id="ARBA00022801"/>
    </source>
</evidence>
<dbReference type="EMBL" id="JAEHJZ010000034">
    <property type="protein sequence ID" value="MBJ7881738.1"/>
    <property type="molecule type" value="Genomic_DNA"/>
</dbReference>
<evidence type="ECO:0000256" key="5">
    <source>
        <dbReference type="ARBA" id="ARBA00023277"/>
    </source>
</evidence>
<evidence type="ECO:0000256" key="6">
    <source>
        <dbReference type="ARBA" id="ARBA00023295"/>
    </source>
</evidence>
<dbReference type="Gene3D" id="1.50.10.10">
    <property type="match status" value="1"/>
</dbReference>
<dbReference type="Pfam" id="PF12899">
    <property type="entry name" value="Glyco_hydro_100"/>
    <property type="match status" value="1"/>
</dbReference>
<dbReference type="SUPFAM" id="SSF48208">
    <property type="entry name" value="Six-hairpin glycosidases"/>
    <property type="match status" value="1"/>
</dbReference>
<proteinExistence type="inferred from homology"/>
<dbReference type="AlphaFoldDB" id="A0A934KWR8"/>
<dbReference type="RefSeq" id="WP_199600659.1">
    <property type="nucleotide sequence ID" value="NZ_JAEHJZ010000034.1"/>
</dbReference>
<dbReference type="GO" id="GO:0033926">
    <property type="term" value="F:endo-alpha-N-acetylgalactosaminidase activity"/>
    <property type="evidence" value="ECO:0007669"/>
    <property type="project" value="InterPro"/>
</dbReference>
<keyword evidence="6" id="KW-0326">Glycosidase</keyword>
<reference evidence="7 8" key="1">
    <citation type="submission" date="2020-09" db="EMBL/GenBank/DDBJ databases">
        <title>Draft genome of Gelidibacter salicanalis PAMC21136.</title>
        <authorList>
            <person name="Park H."/>
        </authorList>
    </citation>
    <scope>NUCLEOTIDE SEQUENCE [LARGE SCALE GENOMIC DNA]</scope>
    <source>
        <strain evidence="7 8">PAMC21136</strain>
    </source>
</reference>
<accession>A0A934KWR8</accession>
<dbReference type="GO" id="GO:0004564">
    <property type="term" value="F:beta-fructofuranosidase activity"/>
    <property type="evidence" value="ECO:0007669"/>
    <property type="project" value="UniProtKB-EC"/>
</dbReference>
<keyword evidence="5" id="KW-0119">Carbohydrate metabolism</keyword>
<evidence type="ECO:0000256" key="1">
    <source>
        <dbReference type="ARBA" id="ARBA00000094"/>
    </source>
</evidence>
<evidence type="ECO:0000256" key="3">
    <source>
        <dbReference type="ARBA" id="ARBA00012758"/>
    </source>
</evidence>
<keyword evidence="4" id="KW-0378">Hydrolase</keyword>
<name>A0A934KWR8_9FLAO</name>
<gene>
    <name evidence="7" type="ORF">JEM65_13960</name>
</gene>
<evidence type="ECO:0000256" key="2">
    <source>
        <dbReference type="ARBA" id="ARBA00007671"/>
    </source>
</evidence>
<evidence type="ECO:0000313" key="7">
    <source>
        <dbReference type="EMBL" id="MBJ7881738.1"/>
    </source>
</evidence>
<dbReference type="InterPro" id="IPR008928">
    <property type="entry name" value="6-hairpin_glycosidase_sf"/>
</dbReference>